<accession>A0ABD0MPW2</accession>
<dbReference type="SUPFAM" id="SSF57716">
    <property type="entry name" value="Glucocorticoid receptor-like (DNA-binding domain)"/>
    <property type="match status" value="1"/>
</dbReference>
<dbReference type="InterPro" id="IPR027806">
    <property type="entry name" value="HARBI1_dom"/>
</dbReference>
<dbReference type="Pfam" id="PF13359">
    <property type="entry name" value="DDE_Tnp_4"/>
    <property type="match status" value="1"/>
</dbReference>
<evidence type="ECO:0000256" key="1">
    <source>
        <dbReference type="ARBA" id="ARBA00001968"/>
    </source>
</evidence>
<evidence type="ECO:0000256" key="5">
    <source>
        <dbReference type="ARBA" id="ARBA00023125"/>
    </source>
</evidence>
<dbReference type="SMART" id="SM00980">
    <property type="entry name" value="THAP"/>
    <property type="match status" value="1"/>
</dbReference>
<evidence type="ECO:0000256" key="4">
    <source>
        <dbReference type="ARBA" id="ARBA00022833"/>
    </source>
</evidence>
<keyword evidence="4" id="KW-0862">Zinc</keyword>
<keyword evidence="7" id="KW-0175">Coiled coil</keyword>
<dbReference type="Gene3D" id="1.20.5.1700">
    <property type="match status" value="1"/>
</dbReference>
<feature type="compositionally biased region" description="Polar residues" evidence="8">
    <location>
        <begin position="12"/>
        <end position="31"/>
    </location>
</feature>
<dbReference type="Gene3D" id="3.30.250.20">
    <property type="entry name" value="L1 transposable element, C-terminal domain"/>
    <property type="match status" value="1"/>
</dbReference>
<sequence>MATNLRKFQYTGAANTSPNTAGSHTATNTAARASPPQLRSANVKPEMDAKSLKLEILLSLKTEISAVIKSEMKNALADDFDFLKNELQALKAEVKNNTAAIHSEIDQVKTTVRDMETGLSTWSDEVVTLRNTVNSLKTEVAELRDKCEDMEGRARRCNIRILGVPETPGSNSTTSVSKLLREALQLDKDVLIDRSHRSLAPRKPGGKPRAIVAKLHYYQDCVEVLNQARTRAPLWYNGESIAIFPDYTTRVAKARAAFTEVRKLLHNRQNVRFGILFPARLRVTHNGEEKEFTDAEKAMTYERNHIIPAEERCTSYQRKDSDKKLSFHRFPSDPKACREWIVKIRRDIGPHFQITDNTRVCSKHFTQDCIVRSLTGLNRLKQGSVPTVFTWRTLQRSQRSNNGFGALQDHDYLEMPPSMEEQLYAAQKEIARLTKENVHLRSQQFCLQRFQCDPTMIMFHTGFKDYETLKALYLSLQPTAQSLVRWSQMQRLSKTEQTVTTGFRAHDMCLFDQFFLFLCRMRQGLLSADLAVRFNVSKATVSRICITWANYLYFMLGTLPVWPSRKAVDDLMPPCFKKTFPKTRVVLDCTEIHVQTASSKVLNTVTYSHYKGTTTLKSLIGITPFGSVSFVSNLYTGSISDKEITKESGILKLLEPGDEVMADKGFLIRDLLGDIDVSLVTPTFIGPSGQFSKEEIAHTQEIARLRIHVERAIRRIKEYHIFDGVLPLSLCGSVNQMWTVCALLTNLQGPLF</sequence>
<dbReference type="SMART" id="SM00692">
    <property type="entry name" value="DM3"/>
    <property type="match status" value="1"/>
</dbReference>
<feature type="coiled-coil region" evidence="7">
    <location>
        <begin position="126"/>
        <end position="160"/>
    </location>
</feature>
<proteinExistence type="predicted"/>
<comment type="caution">
    <text evidence="10">The sequence shown here is derived from an EMBL/GenBank/DDBJ whole genome shotgun (WGS) entry which is preliminary data.</text>
</comment>
<name>A0ABD0MPW2_CIRMR</name>
<dbReference type="Pfam" id="PF13613">
    <property type="entry name" value="HTH_Tnp_4"/>
    <property type="match status" value="1"/>
</dbReference>
<evidence type="ECO:0000313" key="11">
    <source>
        <dbReference type="Proteomes" id="UP001529510"/>
    </source>
</evidence>
<dbReference type="AlphaFoldDB" id="A0ABD0MPW2"/>
<evidence type="ECO:0000256" key="3">
    <source>
        <dbReference type="ARBA" id="ARBA00022771"/>
    </source>
</evidence>
<feature type="region of interest" description="Disordered" evidence="8">
    <location>
        <begin position="1"/>
        <end position="44"/>
    </location>
</feature>
<feature type="domain" description="THAP-type" evidence="9">
    <location>
        <begin position="299"/>
        <end position="389"/>
    </location>
</feature>
<keyword evidence="5 6" id="KW-0238">DNA-binding</keyword>
<keyword evidence="3 6" id="KW-0863">Zinc-finger</keyword>
<dbReference type="EMBL" id="JAMKFB020000233">
    <property type="protein sequence ID" value="KAL0151645.1"/>
    <property type="molecule type" value="Genomic_DNA"/>
</dbReference>
<dbReference type="PANTHER" id="PTHR23080:SF133">
    <property type="entry name" value="SI:CH211-262I1.5-RELATED"/>
    <property type="match status" value="1"/>
</dbReference>
<keyword evidence="11" id="KW-1185">Reference proteome</keyword>
<dbReference type="Pfam" id="PF05485">
    <property type="entry name" value="THAP"/>
    <property type="match status" value="1"/>
</dbReference>
<dbReference type="Proteomes" id="UP001529510">
    <property type="component" value="Unassembled WGS sequence"/>
</dbReference>
<comment type="cofactor">
    <cofactor evidence="1">
        <name>a divalent metal cation</name>
        <dbReference type="ChEBI" id="CHEBI:60240"/>
    </cofactor>
</comment>
<dbReference type="InterPro" id="IPR027805">
    <property type="entry name" value="Transposase_HTH_dom"/>
</dbReference>
<evidence type="ECO:0000256" key="8">
    <source>
        <dbReference type="SAM" id="MobiDB-lite"/>
    </source>
</evidence>
<feature type="coiled-coil region" evidence="7">
    <location>
        <begin position="73"/>
        <end position="100"/>
    </location>
</feature>
<keyword evidence="2" id="KW-0479">Metal-binding</keyword>
<dbReference type="InterPro" id="IPR042566">
    <property type="entry name" value="L1_C"/>
</dbReference>
<dbReference type="PANTHER" id="PTHR23080">
    <property type="entry name" value="THAP DOMAIN PROTEIN"/>
    <property type="match status" value="1"/>
</dbReference>
<reference evidence="10 11" key="1">
    <citation type="submission" date="2024-05" db="EMBL/GenBank/DDBJ databases">
        <title>Genome sequencing and assembly of Indian major carp, Cirrhinus mrigala (Hamilton, 1822).</title>
        <authorList>
            <person name="Mohindra V."/>
            <person name="Chowdhury L.M."/>
            <person name="Lal K."/>
            <person name="Jena J.K."/>
        </authorList>
    </citation>
    <scope>NUCLEOTIDE SEQUENCE [LARGE SCALE GENOMIC DNA]</scope>
    <source>
        <strain evidence="10">CM1030</strain>
        <tissue evidence="10">Blood</tissue>
    </source>
</reference>
<dbReference type="Gene3D" id="6.20.210.20">
    <property type="entry name" value="THAP domain"/>
    <property type="match status" value="1"/>
</dbReference>
<dbReference type="PROSITE" id="PS50950">
    <property type="entry name" value="ZF_THAP"/>
    <property type="match status" value="1"/>
</dbReference>
<dbReference type="GO" id="GO:0003677">
    <property type="term" value="F:DNA binding"/>
    <property type="evidence" value="ECO:0007669"/>
    <property type="project" value="UniProtKB-UniRule"/>
</dbReference>
<evidence type="ECO:0000256" key="7">
    <source>
        <dbReference type="SAM" id="Coils"/>
    </source>
</evidence>
<evidence type="ECO:0000256" key="2">
    <source>
        <dbReference type="ARBA" id="ARBA00022723"/>
    </source>
</evidence>
<evidence type="ECO:0000313" key="10">
    <source>
        <dbReference type="EMBL" id="KAL0151645.1"/>
    </source>
</evidence>
<gene>
    <name evidence="10" type="ORF">M9458_053046</name>
</gene>
<dbReference type="InterPro" id="IPR006612">
    <property type="entry name" value="THAP_Znf"/>
</dbReference>
<organism evidence="10 11">
    <name type="scientific">Cirrhinus mrigala</name>
    <name type="common">Mrigala</name>
    <dbReference type="NCBI Taxonomy" id="683832"/>
    <lineage>
        <taxon>Eukaryota</taxon>
        <taxon>Metazoa</taxon>
        <taxon>Chordata</taxon>
        <taxon>Craniata</taxon>
        <taxon>Vertebrata</taxon>
        <taxon>Euteleostomi</taxon>
        <taxon>Actinopterygii</taxon>
        <taxon>Neopterygii</taxon>
        <taxon>Teleostei</taxon>
        <taxon>Ostariophysi</taxon>
        <taxon>Cypriniformes</taxon>
        <taxon>Cyprinidae</taxon>
        <taxon>Labeoninae</taxon>
        <taxon>Labeonini</taxon>
        <taxon>Cirrhinus</taxon>
    </lineage>
</organism>
<protein>
    <recommendedName>
        <fullName evidence="9">THAP-type domain-containing protein</fullName>
    </recommendedName>
</protein>
<evidence type="ECO:0000259" key="9">
    <source>
        <dbReference type="PROSITE" id="PS50950"/>
    </source>
</evidence>
<evidence type="ECO:0000256" key="6">
    <source>
        <dbReference type="PROSITE-ProRule" id="PRU00309"/>
    </source>
</evidence>
<dbReference type="InterPro" id="IPR038441">
    <property type="entry name" value="THAP_Znf_sf"/>
</dbReference>
<dbReference type="GO" id="GO:0008270">
    <property type="term" value="F:zinc ion binding"/>
    <property type="evidence" value="ECO:0007669"/>
    <property type="project" value="UniProtKB-KW"/>
</dbReference>